<reference evidence="2 3" key="1">
    <citation type="journal article" date="2021" name="Elife">
        <title>Chloroplast acquisition without the gene transfer in kleptoplastic sea slugs, Plakobranchus ocellatus.</title>
        <authorList>
            <person name="Maeda T."/>
            <person name="Takahashi S."/>
            <person name="Yoshida T."/>
            <person name="Shimamura S."/>
            <person name="Takaki Y."/>
            <person name="Nagai Y."/>
            <person name="Toyoda A."/>
            <person name="Suzuki Y."/>
            <person name="Arimoto A."/>
            <person name="Ishii H."/>
            <person name="Satoh N."/>
            <person name="Nishiyama T."/>
            <person name="Hasebe M."/>
            <person name="Maruyama T."/>
            <person name="Minagawa J."/>
            <person name="Obokata J."/>
            <person name="Shigenobu S."/>
        </authorList>
    </citation>
    <scope>NUCLEOTIDE SEQUENCE [LARGE SCALE GENOMIC DNA]</scope>
</reference>
<dbReference type="PANTHER" id="PTHR37984">
    <property type="entry name" value="PROTEIN CBG26694"/>
    <property type="match status" value="1"/>
</dbReference>
<evidence type="ECO:0000259" key="1">
    <source>
        <dbReference type="Pfam" id="PF00078"/>
    </source>
</evidence>
<dbReference type="Gene3D" id="3.30.70.270">
    <property type="match status" value="1"/>
</dbReference>
<dbReference type="CDD" id="cd01647">
    <property type="entry name" value="RT_LTR"/>
    <property type="match status" value="1"/>
</dbReference>
<sequence>MEDILARLRNGNTFSKINLRQAYLQIPDKTCRKLTNINTSKGICTYNMLPFGKTSSPAIWQRKIDTILQGLPSVECNQDDMIVTGISIHHKNLEGLLQRLFDYGLKANLEKCRFLQNSEANANANILSRLLLPSSDSFDATDNADGIFYSEILEQTPIKATTVAKESQHDPTVFKFIHFLRNDSWPDSVNISICSSWSRQNEENRTRTSIKKLKQSQKVVTAVLPNRPILCAHNFIHGDDGANLG</sequence>
<comment type="caution">
    <text evidence="2">The sequence shown here is derived from an EMBL/GenBank/DDBJ whole genome shotgun (WGS) entry which is preliminary data.</text>
</comment>
<organism evidence="2 3">
    <name type="scientific">Elysia marginata</name>
    <dbReference type="NCBI Taxonomy" id="1093978"/>
    <lineage>
        <taxon>Eukaryota</taxon>
        <taxon>Metazoa</taxon>
        <taxon>Spiralia</taxon>
        <taxon>Lophotrochozoa</taxon>
        <taxon>Mollusca</taxon>
        <taxon>Gastropoda</taxon>
        <taxon>Heterobranchia</taxon>
        <taxon>Euthyneura</taxon>
        <taxon>Panpulmonata</taxon>
        <taxon>Sacoglossa</taxon>
        <taxon>Placobranchoidea</taxon>
        <taxon>Plakobranchidae</taxon>
        <taxon>Elysia</taxon>
    </lineage>
</organism>
<dbReference type="Pfam" id="PF00078">
    <property type="entry name" value="RVT_1"/>
    <property type="match status" value="1"/>
</dbReference>
<protein>
    <submittedName>
        <fullName evidence="2">Reverse transcriptase</fullName>
    </submittedName>
</protein>
<dbReference type="InterPro" id="IPR000477">
    <property type="entry name" value="RT_dom"/>
</dbReference>
<dbReference type="EMBL" id="BMAT01012252">
    <property type="protein sequence ID" value="GFR88691.1"/>
    <property type="molecule type" value="Genomic_DNA"/>
</dbReference>
<proteinExistence type="predicted"/>
<accession>A0AAV4GTN9</accession>
<keyword evidence="2" id="KW-0548">Nucleotidyltransferase</keyword>
<dbReference type="AlphaFoldDB" id="A0AAV4GTN9"/>
<dbReference type="GO" id="GO:0003964">
    <property type="term" value="F:RNA-directed DNA polymerase activity"/>
    <property type="evidence" value="ECO:0007669"/>
    <property type="project" value="UniProtKB-KW"/>
</dbReference>
<dbReference type="Gene3D" id="3.10.10.10">
    <property type="entry name" value="HIV Type 1 Reverse Transcriptase, subunit A, domain 1"/>
    <property type="match status" value="1"/>
</dbReference>
<dbReference type="InterPro" id="IPR043128">
    <property type="entry name" value="Rev_trsase/Diguanyl_cyclase"/>
</dbReference>
<dbReference type="PANTHER" id="PTHR37984:SF5">
    <property type="entry name" value="PROTEIN NYNRIN-LIKE"/>
    <property type="match status" value="1"/>
</dbReference>
<evidence type="ECO:0000313" key="2">
    <source>
        <dbReference type="EMBL" id="GFR88691.1"/>
    </source>
</evidence>
<gene>
    <name evidence="2" type="ORF">ElyMa_006106000</name>
</gene>
<keyword evidence="2" id="KW-0808">Transferase</keyword>
<name>A0AAV4GTN9_9GAST</name>
<feature type="domain" description="Reverse transcriptase" evidence="1">
    <location>
        <begin position="5"/>
        <end position="116"/>
    </location>
</feature>
<dbReference type="InterPro" id="IPR043502">
    <property type="entry name" value="DNA/RNA_pol_sf"/>
</dbReference>
<dbReference type="Proteomes" id="UP000762676">
    <property type="component" value="Unassembled WGS sequence"/>
</dbReference>
<evidence type="ECO:0000313" key="3">
    <source>
        <dbReference type="Proteomes" id="UP000762676"/>
    </source>
</evidence>
<keyword evidence="3" id="KW-1185">Reference proteome</keyword>
<dbReference type="InterPro" id="IPR050951">
    <property type="entry name" value="Retrovirus_Pol_polyprotein"/>
</dbReference>
<keyword evidence="2" id="KW-0695">RNA-directed DNA polymerase</keyword>
<dbReference type="SUPFAM" id="SSF56672">
    <property type="entry name" value="DNA/RNA polymerases"/>
    <property type="match status" value="1"/>
</dbReference>